<accession>A0A239WT73</accession>
<name>A0A239WT73_STRAI</name>
<evidence type="ECO:0000313" key="3">
    <source>
        <dbReference type="Proteomes" id="UP000215144"/>
    </source>
</evidence>
<organism evidence="2 3">
    <name type="scientific">Streptococcus acidominimus</name>
    <dbReference type="NCBI Taxonomy" id="1326"/>
    <lineage>
        <taxon>Bacteria</taxon>
        <taxon>Bacillati</taxon>
        <taxon>Bacillota</taxon>
        <taxon>Bacilli</taxon>
        <taxon>Lactobacillales</taxon>
        <taxon>Streptococcaceae</taxon>
        <taxon>Streptococcus</taxon>
    </lineage>
</organism>
<evidence type="ECO:0000313" key="2">
    <source>
        <dbReference type="EMBL" id="SNV37386.1"/>
    </source>
</evidence>
<feature type="region of interest" description="Disordered" evidence="1">
    <location>
        <begin position="21"/>
        <end position="43"/>
    </location>
</feature>
<gene>
    <name evidence="2" type="ORF">SAMEA4504048_00681</name>
</gene>
<dbReference type="NCBIfam" id="NF040897">
    <property type="entry name" value="SPJ_0845_Nterm"/>
    <property type="match status" value="1"/>
</dbReference>
<reference evidence="2 3" key="1">
    <citation type="submission" date="2017-06" db="EMBL/GenBank/DDBJ databases">
        <authorList>
            <consortium name="Pathogen Informatics"/>
        </authorList>
    </citation>
    <scope>NUCLEOTIDE SEQUENCE [LARGE SCALE GENOMIC DNA]</scope>
    <source>
        <strain evidence="2 3">NCTC11291</strain>
    </source>
</reference>
<dbReference type="InterPro" id="IPR047909">
    <property type="entry name" value="SPJ_0845-like_N"/>
</dbReference>
<dbReference type="KEGG" id="saco:SAME_00681"/>
<sequence length="43" mass="5076">MAISYKKDDRLESMFANFAKLPDNVDSDPKKRKKDDDKKEKDN</sequence>
<evidence type="ECO:0000256" key="1">
    <source>
        <dbReference type="SAM" id="MobiDB-lite"/>
    </source>
</evidence>
<feature type="compositionally biased region" description="Basic and acidic residues" evidence="1">
    <location>
        <begin position="34"/>
        <end position="43"/>
    </location>
</feature>
<dbReference type="Proteomes" id="UP000215144">
    <property type="component" value="Chromosome 1"/>
</dbReference>
<dbReference type="RefSeq" id="WP_095122046.1">
    <property type="nucleotide sequence ID" value="NZ_LT906454.1"/>
</dbReference>
<dbReference type="AlphaFoldDB" id="A0A239WT73"/>
<dbReference type="EMBL" id="LT906454">
    <property type="protein sequence ID" value="SNV37386.1"/>
    <property type="molecule type" value="Genomic_DNA"/>
</dbReference>
<protein>
    <submittedName>
        <fullName evidence="2">Uncharacterized protein</fullName>
    </submittedName>
</protein>
<proteinExistence type="predicted"/>